<reference evidence="1" key="1">
    <citation type="submission" date="2024-12" db="EMBL/GenBank/DDBJ databases">
        <authorList>
            <person name="Wu N."/>
        </authorList>
    </citation>
    <scope>NUCLEOTIDE SEQUENCE</scope>
    <source>
        <strain evidence="1">P15</strain>
    </source>
</reference>
<dbReference type="Proteomes" id="UP001631969">
    <property type="component" value="Unassembled WGS sequence"/>
</dbReference>
<organism evidence="1 2">
    <name type="scientific">Paenibacillus mesotrionivorans</name>
    <dbReference type="NCBI Taxonomy" id="3160968"/>
    <lineage>
        <taxon>Bacteria</taxon>
        <taxon>Bacillati</taxon>
        <taxon>Bacillota</taxon>
        <taxon>Bacilli</taxon>
        <taxon>Bacillales</taxon>
        <taxon>Paenibacillaceae</taxon>
        <taxon>Paenibacillus</taxon>
    </lineage>
</organism>
<evidence type="ECO:0000313" key="2">
    <source>
        <dbReference type="Proteomes" id="UP001631969"/>
    </source>
</evidence>
<keyword evidence="1" id="KW-0808">Transferase</keyword>
<name>A0ACC7P1Q7_9BACL</name>
<comment type="caution">
    <text evidence="1">The sequence shown here is derived from an EMBL/GenBank/DDBJ whole genome shotgun (WGS) entry which is preliminary data.</text>
</comment>
<protein>
    <submittedName>
        <fullName evidence="1">Acyltransferase</fullName>
    </submittedName>
</protein>
<gene>
    <name evidence="1" type="ORF">ACI1P1_22025</name>
</gene>
<evidence type="ECO:0000313" key="1">
    <source>
        <dbReference type="EMBL" id="MFM9330973.1"/>
    </source>
</evidence>
<proteinExistence type="predicted"/>
<keyword evidence="1" id="KW-0012">Acyltransferase</keyword>
<sequence length="174" mass="18736">MSPIDISLRNRLCYLGVNATISDDGYFNYPEEVWIGDHTSIGDGYWFNVATPGIGPVPKISIGEGTRCDRDVLMSAINRIEVGKNVTIGPYVYISDTDHQFREIGIPIGLQGTTTRDNQVIIGDNTTIGAHAVIVGNVNIGRDCIVAPNTVVTKDIPDGFRAMGVPSRASPICS</sequence>
<keyword evidence="2" id="KW-1185">Reference proteome</keyword>
<dbReference type="EMBL" id="JBJURJ010000016">
    <property type="protein sequence ID" value="MFM9330973.1"/>
    <property type="molecule type" value="Genomic_DNA"/>
</dbReference>
<accession>A0ACC7P1Q7</accession>